<feature type="domain" description="RNA-dependent RNA polymerase thumb" evidence="7">
    <location>
        <begin position="536"/>
        <end position="638"/>
    </location>
</feature>
<feature type="binding site" evidence="12">
    <location>
        <position position="488"/>
    </location>
    <ligand>
        <name>ATP</name>
        <dbReference type="ChEBI" id="CHEBI:30616"/>
    </ligand>
</feature>
<dbReference type="PDB" id="5CX6">
    <property type="method" value="X-ray"/>
    <property type="resolution" value="2.10 A"/>
    <property type="chains" value="A/B=1-674"/>
</dbReference>
<dbReference type="PDB" id="7OMA">
    <property type="method" value="X-ray"/>
    <property type="resolution" value="3.10 A"/>
    <property type="chains" value="A/B/C/D=11-671"/>
</dbReference>
<dbReference type="GO" id="GO:0046872">
    <property type="term" value="F:metal ion binding"/>
    <property type="evidence" value="ECO:0007669"/>
    <property type="project" value="UniProtKB-KW"/>
</dbReference>
<feature type="binding site" evidence="11">
    <location>
        <position position="232"/>
    </location>
    <ligand>
        <name>Mg(2+)</name>
        <dbReference type="ChEBI" id="CHEBI:18420"/>
        <label>1</label>
    </ligand>
</feature>
<dbReference type="PDBsum" id="5CYR"/>
<feature type="binding site" evidence="16">
    <location>
        <position position="369"/>
    </location>
    <ligand>
        <name>Mg(2+)</name>
        <dbReference type="ChEBI" id="CHEBI:18420"/>
        <label>2</label>
    </ligand>
</feature>
<feature type="binding site" evidence="11">
    <location>
        <position position="560"/>
    </location>
    <ligand>
        <name>CDP</name>
        <dbReference type="ChEBI" id="CHEBI:58069"/>
    </ligand>
</feature>
<evidence type="ECO:0007829" key="16">
    <source>
        <dbReference type="PDB" id="7OMA"/>
    </source>
</evidence>
<evidence type="ECO:0000256" key="5">
    <source>
        <dbReference type="SAM" id="MobiDB-lite"/>
    </source>
</evidence>
<keyword evidence="11 13" id="KW-0479">Metal-binding</keyword>
<feature type="region of interest" description="Disordered" evidence="5">
    <location>
        <begin position="1114"/>
        <end position="1178"/>
    </location>
</feature>
<reference evidence="13 14" key="3">
    <citation type="journal article" date="2021" name="Viruses">
        <title>Snapshots of a Non-Canonical RdRP in Action.</title>
        <authorList>
            <person name="Ferrero D.S."/>
            <person name="Falqui M."/>
            <person name="Verdaguer N."/>
        </authorList>
    </citation>
    <scope>X-RAY CRYSTALLOGRAPHY (2.07 ANGSTROMS) OF 11-671 IN COMPLEX WITH MG(2+) AND MN(2+)</scope>
</reference>
<dbReference type="InterPro" id="IPR054403">
    <property type="entry name" value="RdRp_palm_ribovirus"/>
</dbReference>
<keyword evidence="4" id="KW-0175">Coiled coil</keyword>
<keyword evidence="9 10" id="KW-0002">3D-structure</keyword>
<feature type="region of interest" description="Disordered" evidence="5">
    <location>
        <begin position="1203"/>
        <end position="1257"/>
    </location>
</feature>
<evidence type="ECO:0007829" key="12">
    <source>
        <dbReference type="PDB" id="5CYR"/>
    </source>
</evidence>
<protein>
    <submittedName>
        <fullName evidence="8">RNA-dependent RNA polymerase</fullName>
    </submittedName>
</protein>
<keyword evidence="3" id="KW-0548">Nucleotidyltransferase</keyword>
<feature type="binding site" evidence="16">
    <location>
        <position position="351"/>
    </location>
    <ligand>
        <name>Mg(2+)</name>
        <dbReference type="ChEBI" id="CHEBI:18420"/>
        <label>2</label>
    </ligand>
</feature>
<organism evidence="8">
    <name type="scientific">Thosea asigna virus</name>
    <dbReference type="NCBI Taxonomy" id="83810"/>
    <lineage>
        <taxon>Viruses</taxon>
        <taxon>Riboviria</taxon>
        <taxon>Orthornavirae</taxon>
        <taxon>Permutotetraviridae</taxon>
        <taxon>Alphapermutotetravirus</taxon>
        <taxon>Alphapermutotetravirus thoseae</taxon>
    </lineage>
</organism>
<feature type="binding site" evidence="11">
    <location>
        <position position="601"/>
    </location>
    <ligand>
        <name>CDP</name>
        <dbReference type="ChEBI" id="CHEBI:58069"/>
    </ligand>
</feature>
<dbReference type="RefSeq" id="YP_009665207.1">
    <property type="nucleotide sequence ID" value="NC_043232.1"/>
</dbReference>
<dbReference type="GeneID" id="41332125"/>
<dbReference type="GO" id="GO:0003968">
    <property type="term" value="F:RNA-directed RNA polymerase activity"/>
    <property type="evidence" value="ECO:0007669"/>
    <property type="project" value="UniProtKB-KW"/>
</dbReference>
<dbReference type="PDB" id="7OM7">
    <property type="method" value="X-ray"/>
    <property type="resolution" value="2.40 A"/>
    <property type="chains" value="A/B/C/D=11-671"/>
</dbReference>
<feature type="binding site" evidence="11">
    <location>
        <position position="600"/>
    </location>
    <ligand>
        <name>CDP</name>
        <dbReference type="ChEBI" id="CHEBI:58069"/>
    </ligand>
</feature>
<dbReference type="PDB" id="7OM6">
    <property type="method" value="X-ray"/>
    <property type="resolution" value="2.18 A"/>
    <property type="chains" value="A/B=11-671"/>
</dbReference>
<evidence type="ECO:0000259" key="7">
    <source>
        <dbReference type="Pfam" id="PF22260"/>
    </source>
</evidence>
<evidence type="ECO:0007829" key="13">
    <source>
        <dbReference type="PDB" id="7OM2"/>
    </source>
</evidence>
<evidence type="ECO:0000256" key="2">
    <source>
        <dbReference type="ARBA" id="ARBA00022679"/>
    </source>
</evidence>
<dbReference type="PDB" id="4XHA">
    <property type="method" value="X-ray"/>
    <property type="resolution" value="3.00 A"/>
    <property type="chains" value="A/B=1-674"/>
</dbReference>
<dbReference type="Pfam" id="PF22152">
    <property type="entry name" value="Permu_RdRp_palm"/>
    <property type="match status" value="1"/>
</dbReference>
<feature type="binding site" evidence="12">
    <location>
        <position position="280"/>
    </location>
    <ligand>
        <name>ATP</name>
        <dbReference type="ChEBI" id="CHEBI:30616"/>
    </ligand>
</feature>
<feature type="binding site" evidence="12">
    <location>
        <position position="164"/>
    </location>
    <ligand>
        <name>ATP</name>
        <dbReference type="ChEBI" id="CHEBI:30616"/>
    </ligand>
</feature>
<name>Q6A562_9VIRU</name>
<feature type="binding site" evidence="12">
    <location>
        <position position="372"/>
    </location>
    <ligand>
        <name>ATP</name>
        <dbReference type="ChEBI" id="CHEBI:30616"/>
    </ligand>
</feature>
<dbReference type="Pfam" id="PF22260">
    <property type="entry name" value="Permu_RdRp_thumb"/>
    <property type="match status" value="1"/>
</dbReference>
<keyword evidence="12" id="KW-0067">ATP-binding</keyword>
<evidence type="ECO:0000313" key="8">
    <source>
        <dbReference type="EMBL" id="AAQ14329.1"/>
    </source>
</evidence>
<keyword evidence="11 12" id="KW-0547">Nucleotide-binding</keyword>
<feature type="binding site" evidence="13">
    <location>
        <position position="352"/>
    </location>
    <ligand>
        <name>Mg(2+)</name>
        <dbReference type="ChEBI" id="CHEBI:18420"/>
        <label>3</label>
    </ligand>
</feature>
<feature type="binding site" evidence="13">
    <location>
        <position position="369"/>
    </location>
    <ligand>
        <name>Mg(2+)</name>
        <dbReference type="ChEBI" id="CHEBI:18420"/>
        <label>3</label>
    </ligand>
</feature>
<evidence type="ECO:0000256" key="4">
    <source>
        <dbReference type="SAM" id="Coils"/>
    </source>
</evidence>
<dbReference type="PDBsum" id="4XHA"/>
<feature type="domain" description="RNA-dependent RNA polymerase palm" evidence="6">
    <location>
        <begin position="160"/>
        <end position="516"/>
    </location>
</feature>
<feature type="binding site" evidence="12">
    <location>
        <position position="278"/>
    </location>
    <ligand>
        <name>ATP</name>
        <dbReference type="ChEBI" id="CHEBI:30616"/>
    </ligand>
</feature>
<dbReference type="InterPro" id="IPR043502">
    <property type="entry name" value="DNA/RNA_pol_sf"/>
</dbReference>
<evidence type="ECO:0007829" key="14">
    <source>
        <dbReference type="PDB" id="7OM6"/>
    </source>
</evidence>
<reference evidence="8" key="1">
    <citation type="journal article" date="2002" name="J. Mol. Biol.">
        <title>The palm subdomain-based active site is internally permuted in viral RNA-dependent RNA polymerases of an ancient lineage.</title>
        <authorList>
            <person name="Gorbalenya A.E."/>
            <person name="Pringle F.M."/>
            <person name="Zeddam J.L."/>
            <person name="Luke B.T."/>
            <person name="Cameron C.E."/>
            <person name="Kalmakoff J."/>
            <person name="Hanzlik T.N."/>
            <person name="Gordon K.H."/>
            <person name="Ward V.K."/>
        </authorList>
    </citation>
    <scope>NUCLEOTIDE SEQUENCE</scope>
</reference>
<dbReference type="PDBsum" id="4XHI"/>
<dbReference type="SUPFAM" id="SSF56672">
    <property type="entry name" value="DNA/RNA polymerases"/>
    <property type="match status" value="1"/>
</dbReference>
<evidence type="ECO:0007829" key="10">
    <source>
        <dbReference type="PDB" id="4XHI"/>
    </source>
</evidence>
<evidence type="ECO:0007829" key="9">
    <source>
        <dbReference type="PDB" id="4XHA"/>
    </source>
</evidence>
<feature type="compositionally biased region" description="Polar residues" evidence="5">
    <location>
        <begin position="1247"/>
        <end position="1257"/>
    </location>
</feature>
<reference evidence="9 10" key="2">
    <citation type="journal article" date="2015" name="PLoS Pathog.">
        <title>The Structure of the RNA-Dependent RNA Polymerase of a Permutotetravirus Suggests a Link between Primer-Dependent and Primer-Independent Polymerases.</title>
        <authorList>
            <person name="Ferrero D.S."/>
            <person name="Buxaderas M."/>
            <person name="Rodriguez J.F."/>
            <person name="Verdaguer N."/>
        </authorList>
    </citation>
    <scope>X-RAY CRYSTALLOGRAPHY (2.10 ANGSTROMS) OF 1-674 IN COMPLEX WITH ATP; CDP AND MG(2+)</scope>
</reference>
<feature type="coiled-coil region" evidence="4">
    <location>
        <begin position="54"/>
        <end position="81"/>
    </location>
</feature>
<keyword evidence="1 8" id="KW-0696">RNA-directed RNA polymerase</keyword>
<dbReference type="InterPro" id="IPR054433">
    <property type="entry name" value="RdRp_thumb_ribovirus"/>
</dbReference>
<keyword evidence="2" id="KW-0808">Transferase</keyword>
<evidence type="ECO:0000256" key="3">
    <source>
        <dbReference type="ARBA" id="ARBA00022695"/>
    </source>
</evidence>
<evidence type="ECO:0007829" key="15">
    <source>
        <dbReference type="PDB" id="7OM7"/>
    </source>
</evidence>
<evidence type="ECO:0000256" key="1">
    <source>
        <dbReference type="ARBA" id="ARBA00022484"/>
    </source>
</evidence>
<dbReference type="PDB" id="7OM9">
    <property type="method" value="X-ray"/>
    <property type="resolution" value="3.00 A"/>
    <property type="chains" value="A/B=11-671"/>
</dbReference>
<accession>Q6A562</accession>
<dbReference type="KEGG" id="vg:41332125"/>
<sequence length="1257" mass="139931">MEASNPVIAPTRLSLEAMLAERAMVARQDLAGLKRKLAGADRVLAPQSPEQCGRESAQAQARSVTSELKSAVKEAQGLEHQTLDFLEQLGEYPVCGILHGDHPVHPSGTHNNNGKVSVKRQFAAGVNTSDALTCAFRFEDSDLVRETALKTTYTDGTWAGFVQRLKMQTTRKCVQEKVSRKLLKQLFPYDPQKLVDVSGELSELVLGIKTNAIASAGPPYWRTKRDALPDMLDCVLPLLYDHIVRKDLTTLRNKHPELFLAECKNKTDRYEVESLGEKTRPYFSHPFHLSALVSVLSQSFSGALKIMTEDSTSFNAYGFSWTNGGAEDLAIWARQAGEAGKKPPRIACYGDDTDIYYRKDGKLYRICPDFKQMDGSVDATTIEAVVDYVVDAHVKQYPTARQFWEEVGKLWVEMATQSPFLIDGTKVYRKMQKDGLMTGVVGTTLFDTVKSALAYNDWADQLMFGSLNLLEEKYAIEFFKNKHGLVIKEGTWKPALVNEDPGFGELWTEQKFLGLQLKVVRRENEKVYVPNLPFEDWLTMWVTPRSKYRSKETETMRERTLFDRARGLLVTGAVFDERARGLMGAVINSTAPEVVCMRVQEGGGRGAPPAYAFLTRDGVFEFPISDGYPSYDWVVSLYSRDHPCDMPRVFPEAATLIASYRKQVMDTRVVIKEEGVSYLMEAHPQGTTLSMEMPAEAVVLSQPSGSCPKVREFTYAERVTTGTGSLVVEKVDKVPDSATVMENIIKKFMDDVSKQIKELAEGQKSLEARITGAALPAEHFRKKMGDIDIKRTADKAALFTHEESGDLYVTTNPVLGHPDSFESQKRVAQVHEVVSKISTVARKERVAAEPVHDTGEYVKIEGPPPGGVPAHIPEGVALWHALCQSVNKACYQVTTKTETLKDSNGRPIVRAHIYQRSMRPVPQNWQKWMVASGRNLARAKELAVEYLMELVNKEQYKLPLTSTSDWAKDAELEELIQLKDRGRHVFSLIGERFERVNPHLATKHHLNDRGDLLMWQPDNGTFITVAPPRRTRKGAKTRTLASTVKTLVRIDPGLQVEVSGKPFEGVPVPEKLNFEVTTNDSAFENEIVNEPESVGTEFKEFENREAFRFHEVVRGPGAAGSSPGEFDQMPRVQQLPSDGTRAVELGARDDSGGRASPRVDQGGAGVPSVPPAPGRYAPELREPDRRVVQLEGQVHALQAQIQALTGASPPKPWGKGRGQGKSSNMRGRGGKSRPHHGGRPGPRGGWWSQQGNQNRSW</sequence>
<feature type="binding site" evidence="12">
    <location>
        <position position="351"/>
    </location>
    <ligand>
        <name>ATP</name>
        <dbReference type="ChEBI" id="CHEBI:30616"/>
    </ligand>
</feature>
<evidence type="ECO:0000259" key="6">
    <source>
        <dbReference type="Pfam" id="PF22152"/>
    </source>
</evidence>
<dbReference type="PDB" id="5CYR">
    <property type="method" value="X-ray"/>
    <property type="resolution" value="3.50 A"/>
    <property type="chains" value="A/B=1-674"/>
</dbReference>
<evidence type="ECO:0007829" key="11">
    <source>
        <dbReference type="PDB" id="5CX6"/>
    </source>
</evidence>
<gene>
    <name evidence="8" type="primary">RdRp</name>
</gene>
<proteinExistence type="evidence at protein level"/>
<dbReference type="PDB" id="4XHI">
    <property type="method" value="X-ray"/>
    <property type="resolution" value="2.15 A"/>
    <property type="chains" value="A/B=1-674"/>
</dbReference>
<dbReference type="PDBsum" id="5CX6"/>
<dbReference type="EMBL" id="AF282930">
    <property type="protein sequence ID" value="AAQ14329.1"/>
    <property type="molecule type" value="Genomic_RNA"/>
</dbReference>
<dbReference type="PDB" id="7OM2">
    <property type="method" value="X-ray"/>
    <property type="resolution" value="2.07 A"/>
    <property type="chains" value="A/B=11-671"/>
</dbReference>
<feature type="binding site" evidence="15">
    <location>
        <position position="351"/>
    </location>
    <ligand>
        <name>Mn(2+)</name>
        <dbReference type="ChEBI" id="CHEBI:29035"/>
    </ligand>
</feature>
<dbReference type="EvolutionaryTrace" id="Q6A562"/>
<feature type="compositionally biased region" description="Basic residues" evidence="5">
    <location>
        <begin position="1228"/>
        <end position="1238"/>
    </location>
</feature>
<dbReference type="GO" id="GO:0005524">
    <property type="term" value="F:ATP binding"/>
    <property type="evidence" value="ECO:0007669"/>
    <property type="project" value="UniProtKB-KW"/>
</dbReference>
<dbReference type="SMR" id="Q6A562"/>